<evidence type="ECO:0007829" key="11">
    <source>
        <dbReference type="PeptideAtlas" id="A0A1W2PQQ5"/>
    </source>
</evidence>
<evidence type="ECO:0000259" key="8">
    <source>
        <dbReference type="PROSITE" id="PS50026"/>
    </source>
</evidence>
<dbReference type="InterPro" id="IPR000742">
    <property type="entry name" value="EGF"/>
</dbReference>
<keyword evidence="5" id="KW-0221">Differentiation</keyword>
<keyword evidence="2 7" id="KW-0245">EGF-like domain</keyword>
<dbReference type="Bgee" id="ENSG00000134250">
    <property type="expression patterns" value="Expressed in pigmented layer of retina and 205 other cell types or tissues"/>
</dbReference>
<reference evidence="9 10" key="3">
    <citation type="journal article" date="2006" name="Nature">
        <title>The DNA sequence and biological annotation of human chromosome 1.</title>
        <authorList>
            <person name="Gregory S.G."/>
            <person name="Barlow K.F."/>
            <person name="McLay K.E."/>
            <person name="Kaul R."/>
            <person name="Swarbreck D."/>
            <person name="Dunham A."/>
            <person name="Scott C.E."/>
            <person name="Howe K.L."/>
            <person name="Woodfine K."/>
            <person name="Spencer C.C."/>
            <person name="Jones M.C."/>
            <person name="Gillson C."/>
            <person name="Searle S."/>
            <person name="Zhou Y."/>
            <person name="Kokocinski F."/>
            <person name="McDonald L."/>
            <person name="Evans R."/>
            <person name="Phillips K."/>
            <person name="Atkinson A."/>
            <person name="Cooper R."/>
            <person name="Jones C."/>
            <person name="Hall R.E."/>
            <person name="Andrews T.D."/>
            <person name="Lloyd C."/>
            <person name="Ainscough R."/>
            <person name="Almeida J.P."/>
            <person name="Ambrose K.D."/>
            <person name="Anderson F."/>
            <person name="Andrew R.W."/>
            <person name="Ashwell R.I."/>
            <person name="Aubin K."/>
            <person name="Babbage A.K."/>
            <person name="Bagguley C.L."/>
            <person name="Bailey J."/>
            <person name="Beasley H."/>
            <person name="Bethel G."/>
            <person name="Bird C.P."/>
            <person name="Bray-Allen S."/>
            <person name="Brown J.Y."/>
            <person name="Brown A.J."/>
            <person name="Buckley D."/>
            <person name="Burton J."/>
            <person name="Bye J."/>
            <person name="Carder C."/>
            <person name="Chapman J.C."/>
            <person name="Clark S.Y."/>
            <person name="Clarke G."/>
            <person name="Clee C."/>
            <person name="Cobley V."/>
            <person name="Collier R.E."/>
            <person name="Corby N."/>
            <person name="Coville G.J."/>
            <person name="Davies J."/>
            <person name="Deadman R."/>
            <person name="Dunn M."/>
            <person name="Earthrowl M."/>
            <person name="Ellington A.G."/>
            <person name="Errington H."/>
            <person name="Frankish A."/>
            <person name="Frankland J."/>
            <person name="French L."/>
            <person name="Garner P."/>
            <person name="Garnett J."/>
            <person name="Gay L."/>
            <person name="Ghori M.R."/>
            <person name="Gibson R."/>
            <person name="Gilby L.M."/>
            <person name="Gillett W."/>
            <person name="Glithero R.J."/>
            <person name="Grafham D.V."/>
            <person name="Griffiths C."/>
            <person name="Griffiths-Jones S."/>
            <person name="Grocock R."/>
            <person name="Hammond S."/>
            <person name="Harrison E.S."/>
            <person name="Hart E."/>
            <person name="Haugen E."/>
            <person name="Heath P.D."/>
            <person name="Holmes S."/>
            <person name="Holt K."/>
            <person name="Howden P.J."/>
            <person name="Hunt A.R."/>
            <person name="Hunt S.E."/>
            <person name="Hunter G."/>
            <person name="Isherwood J."/>
            <person name="James R."/>
            <person name="Johnson C."/>
            <person name="Johnson D."/>
            <person name="Joy A."/>
            <person name="Kay M."/>
            <person name="Kershaw J.K."/>
            <person name="Kibukawa M."/>
            <person name="Kimberley A.M."/>
            <person name="King A."/>
            <person name="Knights A.J."/>
            <person name="Lad H."/>
            <person name="Laird G."/>
            <person name="Lawlor S."/>
            <person name="Leongamornlert D.A."/>
            <person name="Lloyd D.M."/>
            <person name="Loveland J."/>
            <person name="Lovell J."/>
            <person name="Lush M.J."/>
            <person name="Lyne R."/>
            <person name="Martin S."/>
            <person name="Mashreghi-Mohammadi M."/>
            <person name="Matthews L."/>
            <person name="Matthews N.S."/>
            <person name="McLaren S."/>
            <person name="Milne S."/>
            <person name="Mistry S."/>
            <person name="Moore M.J."/>
            <person name="Nickerson T."/>
            <person name="O'Dell C.N."/>
            <person name="Oliver K."/>
            <person name="Palmeiri A."/>
            <person name="Palmer S.A."/>
            <person name="Parker A."/>
            <person name="Patel D."/>
            <person name="Pearce A.V."/>
            <person name="Peck A.I."/>
            <person name="Pelan S."/>
            <person name="Phelps K."/>
            <person name="Phillimore B.J."/>
            <person name="Plumb R."/>
            <person name="Rajan J."/>
            <person name="Raymond C."/>
            <person name="Rouse G."/>
            <person name="Saenphimmachak C."/>
            <person name="Sehra H.K."/>
            <person name="Sheridan E."/>
            <person name="Shownkeen R."/>
            <person name="Sims S."/>
            <person name="Skuce C.D."/>
            <person name="Smith M."/>
            <person name="Steward C."/>
            <person name="Subramanian S."/>
            <person name="Sycamore N."/>
            <person name="Tracey A."/>
            <person name="Tromans A."/>
            <person name="Van Helmond Z."/>
            <person name="Wall M."/>
            <person name="Wallis J.M."/>
            <person name="White S."/>
            <person name="Whitehead S.L."/>
            <person name="Wilkinson J.E."/>
            <person name="Willey D.L."/>
            <person name="Williams H."/>
            <person name="Wilming L."/>
            <person name="Wray P.W."/>
            <person name="Wu Z."/>
            <person name="Coulson A."/>
            <person name="Vaudin M."/>
            <person name="Sulston J.E."/>
            <person name="Durbin R."/>
            <person name="Hubbard T."/>
            <person name="Wooster R."/>
            <person name="Dunham I."/>
            <person name="Carter N.P."/>
            <person name="McVean G."/>
            <person name="Ross M.T."/>
            <person name="Harrow J."/>
            <person name="Olson M.V."/>
            <person name="Beck S."/>
            <person name="Rogers J."/>
            <person name="Bentley D.R."/>
            <person name="Banerjee R."/>
            <person name="Bryant S.P."/>
            <person name="Burford D.C."/>
            <person name="Burrill W.D."/>
            <person name="Clegg S.M."/>
            <person name="Dhami P."/>
            <person name="Dovey O."/>
            <person name="Faulkner L.M."/>
            <person name="Gribble S.M."/>
            <person name="Langford C.F."/>
            <person name="Pandian R.D."/>
            <person name="Porter K.M."/>
            <person name="Prigmore E."/>
        </authorList>
    </citation>
    <scope>NUCLEOTIDE SEQUENCE [LARGE SCALE GENOMIC DNA]</scope>
</reference>
<dbReference type="GeneTree" id="ENSGT00940000155030"/>
<dbReference type="SUPFAM" id="SSF57196">
    <property type="entry name" value="EGF/Laminin"/>
    <property type="match status" value="1"/>
</dbReference>
<keyword evidence="1" id="KW-0217">Developmental protein</keyword>
<comment type="caution">
    <text evidence="7">Lacks conserved residue(s) required for the propagation of feature annotation.</text>
</comment>
<evidence type="ECO:0000256" key="2">
    <source>
        <dbReference type="ARBA" id="ARBA00022536"/>
    </source>
</evidence>
<organism evidence="9 10">
    <name type="scientific">Homo sapiens</name>
    <name type="common">Human</name>
    <dbReference type="NCBI Taxonomy" id="9606"/>
    <lineage>
        <taxon>Eukaryota</taxon>
        <taxon>Metazoa</taxon>
        <taxon>Chordata</taxon>
        <taxon>Craniata</taxon>
        <taxon>Vertebrata</taxon>
        <taxon>Euteleostomi</taxon>
        <taxon>Mammalia</taxon>
        <taxon>Eutheria</taxon>
        <taxon>Euarchontoglires</taxon>
        <taxon>Primates</taxon>
        <taxon>Haplorrhini</taxon>
        <taxon>Catarrhini</taxon>
        <taxon>Hominidae</taxon>
        <taxon>Homo</taxon>
    </lineage>
</organism>
<dbReference type="SMR" id="A0A1W2PQQ5"/>
<protein>
    <submittedName>
        <fullName evidence="9">Notch receptor 2</fullName>
    </submittedName>
</protein>
<dbReference type="HGNC" id="HGNC:7882">
    <property type="gene designation" value="NOTCH2"/>
</dbReference>
<dbReference type="Gene3D" id="2.10.25.10">
    <property type="entry name" value="Laminin"/>
    <property type="match status" value="1"/>
</dbReference>
<dbReference type="FunFam" id="2.10.25.10:FF:000080">
    <property type="entry name" value="Neurogenic locus notch 1"/>
    <property type="match status" value="1"/>
</dbReference>
<keyword evidence="11 12" id="KW-1267">Proteomics identification</keyword>
<feature type="domain" description="EGF-like" evidence="8">
    <location>
        <begin position="1"/>
        <end position="31"/>
    </location>
</feature>
<dbReference type="VEuPathDB" id="HostDB:ENSG00000134250"/>
<dbReference type="AlphaFoldDB" id="A0A1W2PQQ5"/>
<feature type="non-terminal residue" evidence="9">
    <location>
        <position position="1"/>
    </location>
</feature>
<dbReference type="PROSITE" id="PS00010">
    <property type="entry name" value="ASX_HYDROXYL"/>
    <property type="match status" value="1"/>
</dbReference>
<evidence type="ECO:0000313" key="10">
    <source>
        <dbReference type="Proteomes" id="UP000005640"/>
    </source>
</evidence>
<gene>
    <name evidence="9" type="primary">NOTCH2</name>
</gene>
<dbReference type="GO" id="GO:0030154">
    <property type="term" value="P:cell differentiation"/>
    <property type="evidence" value="ECO:0007669"/>
    <property type="project" value="UniProtKB-KW"/>
</dbReference>
<reference evidence="9" key="5">
    <citation type="submission" date="2025-09" db="UniProtKB">
        <authorList>
            <consortium name="Ensembl"/>
        </authorList>
    </citation>
    <scope>IDENTIFICATION</scope>
</reference>
<dbReference type="EMBL" id="AC245008">
    <property type="status" value="NOT_ANNOTATED_CDS"/>
    <property type="molecule type" value="Genomic_DNA"/>
</dbReference>
<evidence type="ECO:0000256" key="6">
    <source>
        <dbReference type="ARBA" id="ARBA00023157"/>
    </source>
</evidence>
<keyword evidence="3" id="KW-0732">Signal</keyword>
<evidence type="ECO:0000256" key="5">
    <source>
        <dbReference type="ARBA" id="ARBA00022782"/>
    </source>
</evidence>
<evidence type="ECO:0000256" key="4">
    <source>
        <dbReference type="ARBA" id="ARBA00022737"/>
    </source>
</evidence>
<dbReference type="OrthoDB" id="283575at2759"/>
<dbReference type="Ensembl" id="ENST00000640021.1">
    <property type="protein sequence ID" value="ENSP00000492223.1"/>
    <property type="gene ID" value="ENSG00000134250.22"/>
</dbReference>
<dbReference type="CDD" id="cd00054">
    <property type="entry name" value="EGF_CA"/>
    <property type="match status" value="1"/>
</dbReference>
<dbReference type="Proteomes" id="UP000005640">
    <property type="component" value="Chromosome 1"/>
</dbReference>
<reference evidence="9 10" key="2">
    <citation type="journal article" date="2004" name="Nature">
        <title>Finishing the euchromatic sequence of the human genome.</title>
        <authorList>
            <consortium name="International Human Genome Sequencing Consortium"/>
        </authorList>
    </citation>
    <scope>NUCLEOTIDE SEQUENCE [LARGE SCALE GENOMIC DNA]</scope>
</reference>
<dbReference type="ChiTaRS" id="NOTCH2">
    <property type="organism name" value="human"/>
</dbReference>
<keyword evidence="10" id="KW-1185">Reference proteome</keyword>
<dbReference type="OpenTargets" id="ENSG00000134250"/>
<dbReference type="InterPro" id="IPR000152">
    <property type="entry name" value="EGF-type_Asp/Asn_hydroxyl_site"/>
</dbReference>
<evidence type="ECO:0000256" key="1">
    <source>
        <dbReference type="ARBA" id="ARBA00022473"/>
    </source>
</evidence>
<dbReference type="InterPro" id="IPR013032">
    <property type="entry name" value="EGF-like_CS"/>
</dbReference>
<dbReference type="PROSITE" id="PS50026">
    <property type="entry name" value="EGF_3"/>
    <property type="match status" value="1"/>
</dbReference>
<keyword evidence="6" id="KW-1015">Disulfide bond</keyword>
<dbReference type="EMBL" id="AL359752">
    <property type="status" value="NOT_ANNOTATED_CDS"/>
    <property type="molecule type" value="Genomic_DNA"/>
</dbReference>
<dbReference type="Ensembl" id="ENST00000640021.1">
    <property type="protein sequence ID" value="ENSP00000492223.1"/>
    <property type="gene ID" value="ENSG00000134250.21"/>
</dbReference>
<evidence type="ECO:0000256" key="3">
    <source>
        <dbReference type="ARBA" id="ARBA00022729"/>
    </source>
</evidence>
<evidence type="ECO:0000256" key="7">
    <source>
        <dbReference type="PROSITE-ProRule" id="PRU00076"/>
    </source>
</evidence>
<sequence length="31" mass="3424">DDCPNHRCQNGGVCVDGVNTYNCRCPPQWTA</sequence>
<accession>A0A1W2PQQ5</accession>
<reference evidence="9" key="4">
    <citation type="submission" date="2025-08" db="UniProtKB">
        <authorList>
            <consortium name="Ensembl"/>
        </authorList>
    </citation>
    <scope>IDENTIFICATION</scope>
</reference>
<dbReference type="EMBL" id="AL512503">
    <property type="status" value="NOT_ANNOTATED_CDS"/>
    <property type="molecule type" value="Genomic_DNA"/>
</dbReference>
<proteinExistence type="evidence at protein level"/>
<dbReference type="ExpressionAtlas" id="A0A1W2PQQ5">
    <property type="expression patterns" value="baseline and differential"/>
</dbReference>
<dbReference type="Pfam" id="PF12661">
    <property type="entry name" value="hEGF"/>
    <property type="match status" value="1"/>
</dbReference>
<evidence type="ECO:0007829" key="12">
    <source>
        <dbReference type="ProteomicsDB" id="A0A1W2PQQ5"/>
    </source>
</evidence>
<reference evidence="9 10" key="1">
    <citation type="journal article" date="2001" name="Nature">
        <title>Initial sequencing and analysis of the human genome.</title>
        <authorList>
            <consortium name="International Human Genome Sequencing Consortium"/>
            <person name="Lander E.S."/>
            <person name="Linton L.M."/>
            <person name="Birren B."/>
            <person name="Nusbaum C."/>
            <person name="Zody M.C."/>
            <person name="Baldwin J."/>
            <person name="Devon K."/>
            <person name="Dewar K."/>
            <person name="Doyle M."/>
            <person name="FitzHugh W."/>
            <person name="Funke R."/>
            <person name="Gage D."/>
            <person name="Harris K."/>
            <person name="Heaford A."/>
            <person name="Howland J."/>
            <person name="Kann L."/>
            <person name="Lehoczky J."/>
            <person name="LeVine R."/>
            <person name="McEwan P."/>
            <person name="McKernan K."/>
            <person name="Meldrim J."/>
            <person name="Mesirov J.P."/>
            <person name="Miranda C."/>
            <person name="Morris W."/>
            <person name="Naylor J."/>
            <person name="Raymond C."/>
            <person name="Rosetti M."/>
            <person name="Santos R."/>
            <person name="Sheridan A."/>
            <person name="Sougnez C."/>
            <person name="Stange-Thomann N."/>
            <person name="Stojanovic N."/>
            <person name="Subramanian A."/>
            <person name="Wyman D."/>
            <person name="Rogers J."/>
            <person name="Sulston J."/>
            <person name="Ainscough R."/>
            <person name="Beck S."/>
            <person name="Bentley D."/>
            <person name="Burton J."/>
            <person name="Clee C."/>
            <person name="Carter N."/>
            <person name="Coulson A."/>
            <person name="Deadman R."/>
            <person name="Deloukas P."/>
            <person name="Dunham A."/>
            <person name="Dunham I."/>
            <person name="Durbin R."/>
            <person name="French L."/>
            <person name="Grafham D."/>
            <person name="Gregory S."/>
            <person name="Hubbard T."/>
            <person name="Humphray S."/>
            <person name="Hunt A."/>
            <person name="Jones M."/>
            <person name="Lloyd C."/>
            <person name="McMurray A."/>
            <person name="Matthews L."/>
            <person name="Mercer S."/>
            <person name="Milne S."/>
            <person name="Mullikin J.C."/>
            <person name="Mungall A."/>
            <person name="Plumb R."/>
            <person name="Ross M."/>
            <person name="Shownkeen R."/>
            <person name="Sims S."/>
            <person name="Waterston R.H."/>
            <person name="Wilson R.K."/>
            <person name="Hillier L.W."/>
            <person name="McPherson J.D."/>
            <person name="Marra M.A."/>
            <person name="Mardis E.R."/>
            <person name="Fulton L.A."/>
            <person name="Chinwalla A.T."/>
            <person name="Pepin K.H."/>
            <person name="Gish W.R."/>
            <person name="Chissoe S.L."/>
            <person name="Wendl M.C."/>
            <person name="Delehaunty K.D."/>
            <person name="Miner T.L."/>
            <person name="Delehaunty A."/>
            <person name="Kramer J.B."/>
            <person name="Cook L.L."/>
            <person name="Fulton R.S."/>
            <person name="Johnson D.L."/>
            <person name="Minx P.J."/>
            <person name="Clifton S.W."/>
            <person name="Hawkins T."/>
            <person name="Branscomb E."/>
            <person name="Predki P."/>
            <person name="Richardson P."/>
            <person name="Wenning S."/>
            <person name="Slezak T."/>
            <person name="Doggett N."/>
            <person name="Cheng J.F."/>
            <person name="Olsen A."/>
            <person name="Lucas S."/>
            <person name="Elkin C."/>
            <person name="Uberbacher E."/>
            <person name="Frazier M."/>
            <person name="Gibbs R.A."/>
            <person name="Muzny D.M."/>
            <person name="Scherer S.E."/>
            <person name="Bouck J.B."/>
            <person name="Sodergren E.J."/>
            <person name="Worley K.C."/>
            <person name="Rives C.M."/>
            <person name="Gorrell J.H."/>
            <person name="Metzker M.L."/>
            <person name="Naylor S.L."/>
            <person name="Kucherlapati R.S."/>
            <person name="Nelson D.L."/>
            <person name="Weinstock G.M."/>
            <person name="Sakaki Y."/>
            <person name="Fujiyama A."/>
            <person name="Hattori M."/>
            <person name="Yada T."/>
            <person name="Toyoda A."/>
            <person name="Itoh T."/>
            <person name="Kawagoe C."/>
            <person name="Watanabe H."/>
            <person name="Totoki Y."/>
            <person name="Taylor T."/>
            <person name="Weissenbach J."/>
            <person name="Heilig R."/>
            <person name="Saurin W."/>
            <person name="Artiguenave F."/>
            <person name="Brottier P."/>
            <person name="Bruls T."/>
            <person name="Pelletier E."/>
            <person name="Robert C."/>
            <person name="Wincker P."/>
            <person name="Smith D.R."/>
            <person name="Doucette-Stamm L."/>
            <person name="Rubenfield M."/>
            <person name="Weinstock K."/>
            <person name="Lee H.M."/>
            <person name="Dubois J."/>
            <person name="Rosenthal A."/>
            <person name="Platzer M."/>
            <person name="Nyakatura G."/>
            <person name="Taudien S."/>
            <person name="Rump A."/>
            <person name="Yang H."/>
            <person name="Yu J."/>
            <person name="Wang J."/>
            <person name="Huang G."/>
            <person name="Gu J."/>
            <person name="Hood L."/>
            <person name="Rowen L."/>
            <person name="Madan A."/>
            <person name="Qin S."/>
            <person name="Davis R.W."/>
            <person name="Federspiel N.A."/>
            <person name="Abola A.P."/>
            <person name="Proctor M.J."/>
            <person name="Myers R.M."/>
            <person name="Schmutz J."/>
            <person name="Dickson M."/>
            <person name="Grimwood J."/>
            <person name="Cox D.R."/>
            <person name="Olson M.V."/>
            <person name="Kaul R."/>
            <person name="Raymond C."/>
            <person name="Shimizu N."/>
            <person name="Kawasaki K."/>
            <person name="Minoshima S."/>
            <person name="Evans G.A."/>
            <person name="Athanasiou M."/>
            <person name="Schultz R."/>
            <person name="Roe B.A."/>
            <person name="Chen F."/>
            <person name="Pan H."/>
            <person name="Ramser J."/>
            <person name="Lehrach H."/>
            <person name="Reinhardt R."/>
            <person name="McCombie W.R."/>
            <person name="de la Bastide M."/>
            <person name="Dedhia N."/>
            <person name="Blocker H."/>
            <person name="Hornischer K."/>
            <person name="Nordsiek G."/>
            <person name="Agarwala R."/>
            <person name="Aravind L."/>
            <person name="Bailey J.A."/>
            <person name="Bateman A."/>
            <person name="Batzoglou S."/>
            <person name="Birney E."/>
            <person name="Bork P."/>
            <person name="Brown D.G."/>
            <person name="Burge C.B."/>
            <person name="Cerutti L."/>
            <person name="Chen H.C."/>
            <person name="Church D."/>
            <person name="Clamp M."/>
            <person name="Copley R.R."/>
            <person name="Doerks T."/>
            <person name="Eddy S.R."/>
            <person name="Eichler E.E."/>
            <person name="Furey T.S."/>
            <person name="Galagan J."/>
            <person name="Gilbert J.G."/>
            <person name="Harmon C."/>
            <person name="Hayashizaki Y."/>
            <person name="Haussler D."/>
            <person name="Hermjakob H."/>
            <person name="Hokamp K."/>
            <person name="Jang W."/>
            <person name="Johnson L.S."/>
            <person name="Jones T.A."/>
            <person name="Kasif S."/>
            <person name="Kaspryzk A."/>
            <person name="Kennedy S."/>
            <person name="Kent W.J."/>
            <person name="Kitts P."/>
            <person name="Koonin E.V."/>
            <person name="Korf I."/>
            <person name="Kulp D."/>
            <person name="Lancet D."/>
            <person name="Lowe T.M."/>
            <person name="McLysaght A."/>
            <person name="Mikkelsen T."/>
            <person name="Moran J.V."/>
            <person name="Mulder N."/>
            <person name="Pollara V.J."/>
            <person name="Ponting C.P."/>
            <person name="Schuler G."/>
            <person name="Schultz J."/>
            <person name="Slater G."/>
            <person name="Smit A.F."/>
            <person name="Stupka E."/>
            <person name="Szustakowski J."/>
            <person name="Thierry-Mieg D."/>
            <person name="Thierry-Mieg J."/>
            <person name="Wagner L."/>
            <person name="Wallis J."/>
            <person name="Wheeler R."/>
            <person name="Williams A."/>
            <person name="Wolf Y.I."/>
            <person name="Wolfe K.H."/>
            <person name="Yang S.P."/>
            <person name="Yeh R.F."/>
            <person name="Collins F."/>
            <person name="Guyer M.S."/>
            <person name="Peterson J."/>
            <person name="Felsenfeld A."/>
            <person name="Wetterstrand K.A."/>
            <person name="Patrinos A."/>
            <person name="Morgan M.J."/>
            <person name="de Jong P."/>
            <person name="Catanese J.J."/>
            <person name="Osoegawa K."/>
            <person name="Shizuya H."/>
            <person name="Choi S."/>
            <person name="Chen Y.J."/>
        </authorList>
    </citation>
    <scope>NUCLEOTIDE SEQUENCE [LARGE SCALE GENOMIC DNA]</scope>
</reference>
<keyword evidence="4" id="KW-0677">Repeat</keyword>
<evidence type="ECO:0000313" key="9">
    <source>
        <dbReference type="Ensembl" id="ENSP00000492223.1"/>
    </source>
</evidence>
<dbReference type="MassIVE" id="A0A1W2PQQ5"/>
<name>A0A1W2PQQ5_HUMAN</name>